<dbReference type="Gene3D" id="3.40.50.300">
    <property type="entry name" value="P-loop containing nucleotide triphosphate hydrolases"/>
    <property type="match status" value="1"/>
</dbReference>
<name>A0A427YG37_9TREE</name>
<proteinExistence type="predicted"/>
<dbReference type="InterPro" id="IPR027417">
    <property type="entry name" value="P-loop_NTPase"/>
</dbReference>
<feature type="domain" description="NB-ARC" evidence="2">
    <location>
        <begin position="177"/>
        <end position="322"/>
    </location>
</feature>
<organism evidence="4 5">
    <name type="scientific">Saitozyma podzolica</name>
    <dbReference type="NCBI Taxonomy" id="1890683"/>
    <lineage>
        <taxon>Eukaryota</taxon>
        <taxon>Fungi</taxon>
        <taxon>Dikarya</taxon>
        <taxon>Basidiomycota</taxon>
        <taxon>Agaricomycotina</taxon>
        <taxon>Tremellomycetes</taxon>
        <taxon>Tremellales</taxon>
        <taxon>Trimorphomycetaceae</taxon>
        <taxon>Saitozyma</taxon>
    </lineage>
</organism>
<dbReference type="AlphaFoldDB" id="A0A427YG37"/>
<dbReference type="OrthoDB" id="2575404at2759"/>
<dbReference type="PANTHER" id="PTHR22845:SF5">
    <property type="entry name" value="APOPTOTIC PROTEASE-ACTIVATING FACTOR 1"/>
    <property type="match status" value="1"/>
</dbReference>
<evidence type="ECO:0008006" key="6">
    <source>
        <dbReference type="Google" id="ProtNLM"/>
    </source>
</evidence>
<dbReference type="InterPro" id="IPR002182">
    <property type="entry name" value="NB-ARC"/>
</dbReference>
<sequence>MVRDSSGRFRVFLSYSRQDGSKDADEIQAELIPHGFNVWRDVSALQVGERWWRQIVEVIDLSDAMVLVVTSGAVGSRVVFDEWSHARAVGTPVFPVAFDDAIVTRLPDWLSKVEVLRLDPAYPEHEQARARLYTQLDNPPLRRPRPFTAPHMPTHFVPREAKFEEIVSALLDPTKTRRGDLGVVVLHGGGGFGKSTIARAICHDKRVRAVFDDGVLWVQFDERTAPDDALALIQTQIGLLDPNSAPALDLVAAGAQLRQLLADRDVLLVLDDVWSHTLLPHFLSDRATFLVTTRCENVLTHLPGAPVDVEPLTQDQAAQLLSRWLPVAPQPADQERLTGLAARLGEWALLLELVGAELNALVRKRRTVSDAITHVELRLDQDVTYLDRSSEDRNSAIASSLDASTAHLTPEHRDRFVELAVFPLGTEIPFGRAAGLWSVTAGYRLMNAEDALEEMQRLALFTRYDAGARTLRIHSVIQEVIVRLAGNLLPLHQALVAAMDDHLAAGNTPTPEVDSLLPLLLYFAVRARRLDVVVEAFNEPARFALLPWSIRRAYSSVELQDLQASERMEVAGAIATALASHARTSMRAAKSYPVPWADLAKRLRNENQAEFVRYRDTFYDFAVLAGFSAGWALTAFTGLEASEACHTFLEANRDIVDFLGYLEQVGSEDTGLSGALEANVAFPSWENWKRLLRIMGLGSYISGVDTNPSRLVNKYLDSVADHKVRHRPGSNLPFHPIVFSLGGMMNGSTTKPLPSAVRVRSFEL</sequence>
<dbReference type="STRING" id="1890683.A0A427YG37"/>
<evidence type="ECO:0000259" key="3">
    <source>
        <dbReference type="Pfam" id="PF13676"/>
    </source>
</evidence>
<reference evidence="4 5" key="1">
    <citation type="submission" date="2018-11" db="EMBL/GenBank/DDBJ databases">
        <title>Genome sequence of Saitozyma podzolica DSM 27192.</title>
        <authorList>
            <person name="Aliyu H."/>
            <person name="Gorte O."/>
            <person name="Ochsenreither K."/>
        </authorList>
    </citation>
    <scope>NUCLEOTIDE SEQUENCE [LARGE SCALE GENOMIC DNA]</scope>
    <source>
        <strain evidence="4 5">DSM 27192</strain>
    </source>
</reference>
<dbReference type="EMBL" id="RSCD01000012">
    <property type="protein sequence ID" value="RSH89957.1"/>
    <property type="molecule type" value="Genomic_DNA"/>
</dbReference>
<dbReference type="Proteomes" id="UP000279259">
    <property type="component" value="Unassembled WGS sequence"/>
</dbReference>
<dbReference type="GO" id="GO:0007165">
    <property type="term" value="P:signal transduction"/>
    <property type="evidence" value="ECO:0007669"/>
    <property type="project" value="InterPro"/>
</dbReference>
<dbReference type="PRINTS" id="PR00364">
    <property type="entry name" value="DISEASERSIST"/>
</dbReference>
<comment type="caution">
    <text evidence="4">The sequence shown here is derived from an EMBL/GenBank/DDBJ whole genome shotgun (WGS) entry which is preliminary data.</text>
</comment>
<dbReference type="Gene3D" id="1.10.10.10">
    <property type="entry name" value="Winged helix-like DNA-binding domain superfamily/Winged helix DNA-binding domain"/>
    <property type="match status" value="1"/>
</dbReference>
<feature type="domain" description="TIR" evidence="3">
    <location>
        <begin position="11"/>
        <end position="131"/>
    </location>
</feature>
<dbReference type="Pfam" id="PF13676">
    <property type="entry name" value="TIR_2"/>
    <property type="match status" value="1"/>
</dbReference>
<keyword evidence="5" id="KW-1185">Reference proteome</keyword>
<dbReference type="InterPro" id="IPR035897">
    <property type="entry name" value="Toll_tir_struct_dom_sf"/>
</dbReference>
<dbReference type="GO" id="GO:0043531">
    <property type="term" value="F:ADP binding"/>
    <property type="evidence" value="ECO:0007669"/>
    <property type="project" value="InterPro"/>
</dbReference>
<dbReference type="PANTHER" id="PTHR22845">
    <property type="entry name" value="APOPTOTIC PROTEASE-ACTIVATING FACTOR 1"/>
    <property type="match status" value="1"/>
</dbReference>
<evidence type="ECO:0000313" key="5">
    <source>
        <dbReference type="Proteomes" id="UP000279259"/>
    </source>
</evidence>
<gene>
    <name evidence="4" type="ORF">EHS25_001943</name>
</gene>
<evidence type="ECO:0000259" key="2">
    <source>
        <dbReference type="Pfam" id="PF00931"/>
    </source>
</evidence>
<evidence type="ECO:0000313" key="4">
    <source>
        <dbReference type="EMBL" id="RSH89957.1"/>
    </source>
</evidence>
<dbReference type="Gene3D" id="3.40.50.10140">
    <property type="entry name" value="Toll/interleukin-1 receptor homology (TIR) domain"/>
    <property type="match status" value="1"/>
</dbReference>
<keyword evidence="1" id="KW-0053">Apoptosis</keyword>
<dbReference type="InterPro" id="IPR036388">
    <property type="entry name" value="WH-like_DNA-bd_sf"/>
</dbReference>
<protein>
    <recommendedName>
        <fullName evidence="6">TIR domain-containing protein</fullName>
    </recommendedName>
</protein>
<evidence type="ECO:0000256" key="1">
    <source>
        <dbReference type="ARBA" id="ARBA00022703"/>
    </source>
</evidence>
<dbReference type="Pfam" id="PF00931">
    <property type="entry name" value="NB-ARC"/>
    <property type="match status" value="1"/>
</dbReference>
<dbReference type="InterPro" id="IPR000157">
    <property type="entry name" value="TIR_dom"/>
</dbReference>
<dbReference type="GO" id="GO:0006915">
    <property type="term" value="P:apoptotic process"/>
    <property type="evidence" value="ECO:0007669"/>
    <property type="project" value="UniProtKB-KW"/>
</dbReference>
<accession>A0A427YG37</accession>
<dbReference type="GO" id="GO:0005829">
    <property type="term" value="C:cytosol"/>
    <property type="evidence" value="ECO:0007669"/>
    <property type="project" value="UniProtKB-ARBA"/>
</dbReference>
<dbReference type="SUPFAM" id="SSF52200">
    <property type="entry name" value="Toll/Interleukin receptor TIR domain"/>
    <property type="match status" value="1"/>
</dbReference>
<dbReference type="SUPFAM" id="SSF52540">
    <property type="entry name" value="P-loop containing nucleoside triphosphate hydrolases"/>
    <property type="match status" value="1"/>
</dbReference>